<organism evidence="1 2">
    <name type="scientific">Brooklawnia cerclae</name>
    <dbReference type="NCBI Taxonomy" id="349934"/>
    <lineage>
        <taxon>Bacteria</taxon>
        <taxon>Bacillati</taxon>
        <taxon>Actinomycetota</taxon>
        <taxon>Actinomycetes</taxon>
        <taxon>Propionibacteriales</taxon>
        <taxon>Propionibacteriaceae</taxon>
        <taxon>Brooklawnia</taxon>
    </lineage>
</organism>
<sequence>MHHRPYTDVHLRFHSRKPDPDEFVERYLAPLHEMNAMYGEVVWLVFRGMTVPAALIDEMCMWEQYLLEARPVSGELIRRIENVPADSEDLRNRRLGQFFFVQLSQEQLWAFDVLVQWHTQVMTRRPTSADWRSAWTETALRAAKFADIQRDASNHPEYFSKESEGVRGFRQGLLTEFDTIISLQYMCMKHPEYLVMAAPAQFEDWNAKYNVDFLVLRMTDGQVIGVQAKSVVRDEHVARYDKKRVLLWDARNDMEETEWRQTSPKWATMREVVQPGLVSTSAAASITWKYLLARYGMKIDPETSRRLTLAKQQTKRPGHMLEVAARHAYARIEDKLGPVRTHRGSAS</sequence>
<name>A0ABX0SGY0_9ACTN</name>
<keyword evidence="2" id="KW-1185">Reference proteome</keyword>
<protein>
    <submittedName>
        <fullName evidence="1">Uncharacterized protein</fullName>
    </submittedName>
</protein>
<evidence type="ECO:0000313" key="2">
    <source>
        <dbReference type="Proteomes" id="UP000749311"/>
    </source>
</evidence>
<accession>A0ABX0SGY0</accession>
<reference evidence="1 2" key="1">
    <citation type="submission" date="2020-02" db="EMBL/GenBank/DDBJ databases">
        <title>Sequencing the genomes of 1000 actinobacteria strains.</title>
        <authorList>
            <person name="Klenk H.-P."/>
        </authorList>
    </citation>
    <scope>NUCLEOTIDE SEQUENCE [LARGE SCALE GENOMIC DNA]</scope>
    <source>
        <strain evidence="1 2">DSM 19609</strain>
    </source>
</reference>
<evidence type="ECO:0000313" key="1">
    <source>
        <dbReference type="EMBL" id="NIH57650.1"/>
    </source>
</evidence>
<dbReference type="Proteomes" id="UP000749311">
    <property type="component" value="Unassembled WGS sequence"/>
</dbReference>
<comment type="caution">
    <text evidence="1">The sequence shown here is derived from an EMBL/GenBank/DDBJ whole genome shotgun (WGS) entry which is preliminary data.</text>
</comment>
<dbReference type="EMBL" id="JAAMOZ010000001">
    <property type="protein sequence ID" value="NIH57650.1"/>
    <property type="molecule type" value="Genomic_DNA"/>
</dbReference>
<proteinExistence type="predicted"/>
<gene>
    <name evidence="1" type="ORF">FB473_002295</name>
</gene>
<dbReference type="RefSeq" id="WP_167167724.1">
    <property type="nucleotide sequence ID" value="NZ_BAAAOO010000007.1"/>
</dbReference>